<reference evidence="3 4" key="1">
    <citation type="submission" date="2015-04" db="EMBL/GenBank/DDBJ databases">
        <title>The draft genome sequence of Fusarium langsethiae, a T-2/HT-2 mycotoxin producer.</title>
        <authorList>
            <person name="Lysoe E."/>
            <person name="Divon H.H."/>
            <person name="Terzi V."/>
            <person name="Orru L."/>
            <person name="Lamontanara A."/>
            <person name="Kolseth A.-K."/>
            <person name="Frandsen R.J."/>
            <person name="Nielsen K."/>
            <person name="Thrane U."/>
        </authorList>
    </citation>
    <scope>NUCLEOTIDE SEQUENCE [LARGE SCALE GENOMIC DNA]</scope>
    <source>
        <strain evidence="3 4">Fl201059</strain>
    </source>
</reference>
<dbReference type="Proteomes" id="UP000037904">
    <property type="component" value="Unassembled WGS sequence"/>
</dbReference>
<feature type="compositionally biased region" description="Polar residues" evidence="1">
    <location>
        <begin position="554"/>
        <end position="567"/>
    </location>
</feature>
<accession>A0A0M9ENB8</accession>
<feature type="compositionally biased region" description="Low complexity" evidence="1">
    <location>
        <begin position="537"/>
        <end position="547"/>
    </location>
</feature>
<dbReference type="EMBL" id="JXCE01000703">
    <property type="protein sequence ID" value="KPA36242.1"/>
    <property type="molecule type" value="Genomic_DNA"/>
</dbReference>
<organism evidence="3 4">
    <name type="scientific">Fusarium langsethiae</name>
    <dbReference type="NCBI Taxonomy" id="179993"/>
    <lineage>
        <taxon>Eukaryota</taxon>
        <taxon>Fungi</taxon>
        <taxon>Dikarya</taxon>
        <taxon>Ascomycota</taxon>
        <taxon>Pezizomycotina</taxon>
        <taxon>Sordariomycetes</taxon>
        <taxon>Hypocreomycetidae</taxon>
        <taxon>Hypocreales</taxon>
        <taxon>Nectriaceae</taxon>
        <taxon>Fusarium</taxon>
    </lineage>
</organism>
<feature type="transmembrane region" description="Helical" evidence="2">
    <location>
        <begin position="290"/>
        <end position="311"/>
    </location>
</feature>
<name>A0A0M9ENB8_FUSLA</name>
<feature type="region of interest" description="Disordered" evidence="1">
    <location>
        <begin position="534"/>
        <end position="567"/>
    </location>
</feature>
<feature type="region of interest" description="Disordered" evidence="1">
    <location>
        <begin position="433"/>
        <end position="454"/>
    </location>
</feature>
<gene>
    <name evidence="3" type="ORF">FLAG1_11006</name>
</gene>
<keyword evidence="2" id="KW-0472">Membrane</keyword>
<evidence type="ECO:0000313" key="4">
    <source>
        <dbReference type="Proteomes" id="UP000037904"/>
    </source>
</evidence>
<evidence type="ECO:0000313" key="3">
    <source>
        <dbReference type="EMBL" id="KPA36242.1"/>
    </source>
</evidence>
<feature type="compositionally biased region" description="Polar residues" evidence="1">
    <location>
        <begin position="489"/>
        <end position="501"/>
    </location>
</feature>
<keyword evidence="4" id="KW-1185">Reference proteome</keyword>
<sequence>MRTRRQELMQWLVTNSVAVRSLRNDLQITLRRIVQPGEPKFCEIIDTFCCDHLFRVGSDKSLESIRNDQEVLFKPMVDTENNDVDRDFLRSFIISMSKGLTGGLIFKDPQALGNNLFTRNPVKWFMGPMKAVVTFAECVQGLGRFLELIPPRTIASTDDHATAYIKHPPAEAAELQDTTKKIEMVLYILREKRVTAELFEEVGLLQLVDLDKAELYKAINNASQLLDKTTKELVSTLDTLLGECELEGEMSLDSINIAVNSLKNRIEQTGQLYKLADEETTVHRKACFKWAFFTILSLVASYFITGGTVAASSACAAGLGVGAISTVVGGCNTWKEWNNVNDSDEVRKLVSKVSKVFRQSWIFLTIALWRHNGFPDDDEKLIEFAQSMAEVFKVEELLTNWGSEGYATEILSNNRAIIAQDIHDIIEAVHKRRDIPTENQSTEDKSAHTASPDHNVQEKAVEEINGQTLSQNDVSGAESELTMHGLDASSVNSETDGSTAGLNGDLDEIRIPSLSESNEWESGTNKSVEFWIPSPCESNGWESGSGESDLDFSGSHTPTEGSNYWDH</sequence>
<proteinExistence type="predicted"/>
<evidence type="ECO:0000256" key="1">
    <source>
        <dbReference type="SAM" id="MobiDB-lite"/>
    </source>
</evidence>
<keyword evidence="2" id="KW-0812">Transmembrane</keyword>
<feature type="region of interest" description="Disordered" evidence="1">
    <location>
        <begin position="488"/>
        <end position="507"/>
    </location>
</feature>
<dbReference type="AlphaFoldDB" id="A0A0M9ENB8"/>
<comment type="caution">
    <text evidence="3">The sequence shown here is derived from an EMBL/GenBank/DDBJ whole genome shotgun (WGS) entry which is preliminary data.</text>
</comment>
<keyword evidence="2" id="KW-1133">Transmembrane helix</keyword>
<protein>
    <submittedName>
        <fullName evidence="3">Uncharacterized protein</fullName>
    </submittedName>
</protein>
<evidence type="ECO:0000256" key="2">
    <source>
        <dbReference type="SAM" id="Phobius"/>
    </source>
</evidence>